<feature type="region of interest" description="Disordered" evidence="1">
    <location>
        <begin position="1"/>
        <end position="52"/>
    </location>
</feature>
<accession>A0A8J2JHE2</accession>
<gene>
    <name evidence="2" type="ORF">AFUS01_LOCUS6454</name>
</gene>
<evidence type="ECO:0000313" key="3">
    <source>
        <dbReference type="Proteomes" id="UP000708208"/>
    </source>
</evidence>
<protein>
    <submittedName>
        <fullName evidence="2">Uncharacterized protein</fullName>
    </submittedName>
</protein>
<keyword evidence="3" id="KW-1185">Reference proteome</keyword>
<organism evidence="2 3">
    <name type="scientific">Allacma fusca</name>
    <dbReference type="NCBI Taxonomy" id="39272"/>
    <lineage>
        <taxon>Eukaryota</taxon>
        <taxon>Metazoa</taxon>
        <taxon>Ecdysozoa</taxon>
        <taxon>Arthropoda</taxon>
        <taxon>Hexapoda</taxon>
        <taxon>Collembola</taxon>
        <taxon>Symphypleona</taxon>
        <taxon>Sminthuridae</taxon>
        <taxon>Allacma</taxon>
    </lineage>
</organism>
<sequence>RRKSLANAKQPSELPLSPKALTNGKLNGKPTPNTQIPIRGRRKKKSLDTEKELSRLRASVSITESREKEVQLRISENGVMSARNVASGEEKIIGS</sequence>
<dbReference type="EMBL" id="CAJVCH010042551">
    <property type="protein sequence ID" value="CAG7716975.1"/>
    <property type="molecule type" value="Genomic_DNA"/>
</dbReference>
<dbReference type="Proteomes" id="UP000708208">
    <property type="component" value="Unassembled WGS sequence"/>
</dbReference>
<evidence type="ECO:0000256" key="1">
    <source>
        <dbReference type="SAM" id="MobiDB-lite"/>
    </source>
</evidence>
<evidence type="ECO:0000313" key="2">
    <source>
        <dbReference type="EMBL" id="CAG7716975.1"/>
    </source>
</evidence>
<dbReference type="AlphaFoldDB" id="A0A8J2JHE2"/>
<name>A0A8J2JHE2_9HEXA</name>
<proteinExistence type="predicted"/>
<comment type="caution">
    <text evidence="2">The sequence shown here is derived from an EMBL/GenBank/DDBJ whole genome shotgun (WGS) entry which is preliminary data.</text>
</comment>
<reference evidence="2" key="1">
    <citation type="submission" date="2021-06" db="EMBL/GenBank/DDBJ databases">
        <authorList>
            <person name="Hodson N. C."/>
            <person name="Mongue J. A."/>
            <person name="Jaron S. K."/>
        </authorList>
    </citation>
    <scope>NUCLEOTIDE SEQUENCE</scope>
</reference>
<feature type="non-terminal residue" evidence="2">
    <location>
        <position position="1"/>
    </location>
</feature>
<feature type="non-terminal residue" evidence="2">
    <location>
        <position position="95"/>
    </location>
</feature>